<name>A0A1G9HFF0_9PSED</name>
<evidence type="ECO:0000313" key="3">
    <source>
        <dbReference type="EMBL" id="SDL11615.1"/>
    </source>
</evidence>
<keyword evidence="4" id="KW-1185">Reference proteome</keyword>
<proteinExistence type="predicted"/>
<gene>
    <name evidence="3" type="ORF">SAMN05216186_11523</name>
</gene>
<dbReference type="InterPro" id="IPR011050">
    <property type="entry name" value="Pectin_lyase_fold/virulence"/>
</dbReference>
<accession>A0A1G9HFF0</accession>
<organism evidence="3 4">
    <name type="scientific">Pseudomonas indica</name>
    <dbReference type="NCBI Taxonomy" id="137658"/>
    <lineage>
        <taxon>Bacteria</taxon>
        <taxon>Pseudomonadati</taxon>
        <taxon>Pseudomonadota</taxon>
        <taxon>Gammaproteobacteria</taxon>
        <taxon>Pseudomonadales</taxon>
        <taxon>Pseudomonadaceae</taxon>
        <taxon>Pseudomonas</taxon>
    </lineage>
</organism>
<evidence type="ECO:0000256" key="1">
    <source>
        <dbReference type="SAM" id="MobiDB-lite"/>
    </source>
</evidence>
<feature type="chain" id="PRO_5011621067" description="CSLREA domain-containing protein" evidence="2">
    <location>
        <begin position="25"/>
        <end position="452"/>
    </location>
</feature>
<keyword evidence="2" id="KW-0732">Signal</keyword>
<dbReference type="STRING" id="137658.SAMN05216186_11523"/>
<evidence type="ECO:0008006" key="5">
    <source>
        <dbReference type="Google" id="ProtNLM"/>
    </source>
</evidence>
<dbReference type="SUPFAM" id="SSF51126">
    <property type="entry name" value="Pectin lyase-like"/>
    <property type="match status" value="1"/>
</dbReference>
<dbReference type="Proteomes" id="UP000198706">
    <property type="component" value="Unassembled WGS sequence"/>
</dbReference>
<dbReference type="NCBIfam" id="NF041518">
    <property type="entry name" value="choice_anch_Q"/>
    <property type="match status" value="1"/>
</dbReference>
<dbReference type="InterPro" id="IPR059226">
    <property type="entry name" value="Choice_anch_Q_dom"/>
</dbReference>
<sequence>MLRLHSLTTLPAACLALTSTTLLAADFIPTTDRDEFDGLCNAHCSLRDAVHAANGLPGADRILLDGTYVLSRAAPEGVPPDEDDNLTGDLDIRDELVIRGRSEALSGVRGEGLNDRLVEVQPGARLTLKRLTLGGGATSQYGGALENHGETLLNRVTVTGNEADAGLAGEGQVGSGHGGAVANFGTLGIYASTFSDNRADGGNEEEGRGGALFNQGTLLVRDSLFRGNRAEGGWEEGGRGGALFNLGQADLARSTFMQNRIGEYGRASALLNAGVGQLKVTNSTLSQNAPVHGAGVITNEAQDAAGTPRLQLINVTLADNLGLGLFNGGDLLIRNSLIAGNTDGWGGYATQCQNFGTTYTYRAVGLLLGTTAGNCTGERSIENRYTLTRLLHPLSAFDKRTYVHALRQGSLALDAGIGSCTSHDQRRRPRPRDGDGDGVAVCDLGAYERARP</sequence>
<protein>
    <recommendedName>
        <fullName evidence="5">CSLREA domain-containing protein</fullName>
    </recommendedName>
</protein>
<evidence type="ECO:0000256" key="2">
    <source>
        <dbReference type="SAM" id="SignalP"/>
    </source>
</evidence>
<evidence type="ECO:0000313" key="4">
    <source>
        <dbReference type="Proteomes" id="UP000198706"/>
    </source>
</evidence>
<dbReference type="AlphaFoldDB" id="A0A1G9HFF0"/>
<feature type="region of interest" description="Disordered" evidence="1">
    <location>
        <begin position="421"/>
        <end position="440"/>
    </location>
</feature>
<reference evidence="3 4" key="1">
    <citation type="submission" date="2016-10" db="EMBL/GenBank/DDBJ databases">
        <authorList>
            <person name="de Groot N.N."/>
        </authorList>
    </citation>
    <scope>NUCLEOTIDE SEQUENCE [LARGE SCALE GENOMIC DNA]</scope>
    <source>
        <strain evidence="3 4">JCM 21544</strain>
    </source>
</reference>
<dbReference type="RefSeq" id="WP_084336342.1">
    <property type="nucleotide sequence ID" value="NZ_FNFD01000015.1"/>
</dbReference>
<dbReference type="EMBL" id="FNFD01000015">
    <property type="protein sequence ID" value="SDL11615.1"/>
    <property type="molecule type" value="Genomic_DNA"/>
</dbReference>
<feature type="signal peptide" evidence="2">
    <location>
        <begin position="1"/>
        <end position="24"/>
    </location>
</feature>